<comment type="caution">
    <text evidence="2">The sequence shown here is derived from an EMBL/GenBank/DDBJ whole genome shotgun (WGS) entry which is preliminary data.</text>
</comment>
<organism evidence="2 3">
    <name type="scientific">Clavibacter michiganensis</name>
    <dbReference type="NCBI Taxonomy" id="28447"/>
    <lineage>
        <taxon>Bacteria</taxon>
        <taxon>Bacillati</taxon>
        <taxon>Actinomycetota</taxon>
        <taxon>Actinomycetes</taxon>
        <taxon>Micrococcales</taxon>
        <taxon>Microbacteriaceae</taxon>
        <taxon>Clavibacter</taxon>
    </lineage>
</organism>
<dbReference type="AlphaFoldDB" id="A0A251Y9K0"/>
<gene>
    <name evidence="2" type="ORF">BFL34_01742</name>
</gene>
<keyword evidence="1" id="KW-0812">Transmembrane</keyword>
<reference evidence="2 3" key="1">
    <citation type="submission" date="2016-08" db="EMBL/GenBank/DDBJ databases">
        <title>Genome sequence of Clavibacter michiganensis spp strain CFBP7494.</title>
        <authorList>
            <person name="Thapa S.P."/>
            <person name="Coaker G."/>
            <person name="Jacques M.-A."/>
        </authorList>
    </citation>
    <scope>NUCLEOTIDE SEQUENCE [LARGE SCALE GENOMIC DNA]</scope>
    <source>
        <strain evidence="2">CFBP7494</strain>
    </source>
</reference>
<dbReference type="RefSeq" id="WP_086521472.1">
    <property type="nucleotide sequence ID" value="NZ_MDJW01000008.1"/>
</dbReference>
<dbReference type="EMBL" id="MDJW01000008">
    <property type="protein sequence ID" value="OUE20924.1"/>
    <property type="molecule type" value="Genomic_DNA"/>
</dbReference>
<protein>
    <submittedName>
        <fullName evidence="2">Uncharacterized protein</fullName>
    </submittedName>
</protein>
<dbReference type="Proteomes" id="UP000194837">
    <property type="component" value="Unassembled WGS sequence"/>
</dbReference>
<keyword evidence="1" id="KW-0472">Membrane</keyword>
<evidence type="ECO:0000256" key="1">
    <source>
        <dbReference type="SAM" id="Phobius"/>
    </source>
</evidence>
<feature type="transmembrane region" description="Helical" evidence="1">
    <location>
        <begin position="15"/>
        <end position="35"/>
    </location>
</feature>
<feature type="transmembrane region" description="Helical" evidence="1">
    <location>
        <begin position="47"/>
        <end position="66"/>
    </location>
</feature>
<sequence>MTPHDRAQVAAAARLRYTAVAVLGLAVAGFVLGVVLHVSDQAGAGEWMFGSFAGITFGTGLLAVAHRARDHALLHRSSDPVERDEIRRDGSQ</sequence>
<accession>A0A251Y9K0</accession>
<evidence type="ECO:0000313" key="2">
    <source>
        <dbReference type="EMBL" id="OUE20924.1"/>
    </source>
</evidence>
<evidence type="ECO:0000313" key="3">
    <source>
        <dbReference type="Proteomes" id="UP000194837"/>
    </source>
</evidence>
<name>A0A251Y9K0_9MICO</name>
<keyword evidence="1" id="KW-1133">Transmembrane helix</keyword>
<proteinExistence type="predicted"/>